<protein>
    <submittedName>
        <fullName evidence="1">Uncharacterized protein</fullName>
    </submittedName>
</protein>
<reference evidence="1 2" key="1">
    <citation type="submission" date="2019-09" db="EMBL/GenBank/DDBJ databases">
        <authorList>
            <person name="Depoorter E."/>
        </authorList>
    </citation>
    <scope>NUCLEOTIDE SEQUENCE [LARGE SCALE GENOMIC DNA]</scope>
    <source>
        <strain evidence="1">LMG 20980</strain>
    </source>
</reference>
<evidence type="ECO:0000313" key="1">
    <source>
        <dbReference type="EMBL" id="VVU48593.1"/>
    </source>
</evidence>
<organism evidence="1 2">
    <name type="scientific">Burkholderia anthina</name>
    <dbReference type="NCBI Taxonomy" id="179879"/>
    <lineage>
        <taxon>Bacteria</taxon>
        <taxon>Pseudomonadati</taxon>
        <taxon>Pseudomonadota</taxon>
        <taxon>Betaproteobacteria</taxon>
        <taxon>Burkholderiales</taxon>
        <taxon>Burkholderiaceae</taxon>
        <taxon>Burkholderia</taxon>
        <taxon>Burkholderia cepacia complex</taxon>
    </lineage>
</organism>
<sequence>MNMFGVTVVKPIAAEIAGMDAMQNGLLDARAFRMTQEMMRKTRARNAMPQACRMRFGGVVKIQAKCREFGHFSAIKKE</sequence>
<dbReference type="AlphaFoldDB" id="A0A6P2G4M6"/>
<evidence type="ECO:0000313" key="2">
    <source>
        <dbReference type="Proteomes" id="UP000494201"/>
    </source>
</evidence>
<dbReference type="EMBL" id="CABVLY010000003">
    <property type="protein sequence ID" value="VVU48593.1"/>
    <property type="molecule type" value="Genomic_DNA"/>
</dbReference>
<dbReference type="Proteomes" id="UP000494201">
    <property type="component" value="Unassembled WGS sequence"/>
</dbReference>
<gene>
    <name evidence="1" type="ORF">BAN20980_01292</name>
</gene>
<name>A0A6P2G4M6_9BURK</name>
<proteinExistence type="predicted"/>
<accession>A0A6P2G4M6</accession>